<keyword evidence="1" id="KW-1133">Transmembrane helix</keyword>
<evidence type="ECO:0000259" key="3">
    <source>
        <dbReference type="Pfam" id="PF00487"/>
    </source>
</evidence>
<dbReference type="InterPro" id="IPR005804">
    <property type="entry name" value="FA_desaturase_dom"/>
</dbReference>
<dbReference type="GO" id="GO:0016491">
    <property type="term" value="F:oxidoreductase activity"/>
    <property type="evidence" value="ECO:0007669"/>
    <property type="project" value="InterPro"/>
</dbReference>
<reference evidence="4" key="1">
    <citation type="submission" date="2023-03" db="EMBL/GenBank/DDBJ databases">
        <title>Mating type loci evolution in Malassezia.</title>
        <authorList>
            <person name="Coelho M.A."/>
        </authorList>
    </citation>
    <scope>NUCLEOTIDE SEQUENCE</scope>
    <source>
        <strain evidence="4">CBS 10434</strain>
    </source>
</reference>
<dbReference type="SUPFAM" id="SSF56300">
    <property type="entry name" value="Metallo-dependent phosphatases"/>
    <property type="match status" value="1"/>
</dbReference>
<protein>
    <submittedName>
        <fullName evidence="4">Uncharacterized protein</fullName>
    </submittedName>
</protein>
<dbReference type="AlphaFoldDB" id="A0AAF0E608"/>
<dbReference type="InterPro" id="IPR004843">
    <property type="entry name" value="Calcineurin-like_PHP"/>
</dbReference>
<evidence type="ECO:0000313" key="4">
    <source>
        <dbReference type="EMBL" id="WFD18839.1"/>
    </source>
</evidence>
<feature type="transmembrane region" description="Helical" evidence="1">
    <location>
        <begin position="557"/>
        <end position="575"/>
    </location>
</feature>
<proteinExistence type="predicted"/>
<keyword evidence="5" id="KW-1185">Reference proteome</keyword>
<dbReference type="Proteomes" id="UP001220961">
    <property type="component" value="Chromosome 2"/>
</dbReference>
<name>A0AAF0E608_9BASI</name>
<feature type="transmembrane region" description="Helical" evidence="1">
    <location>
        <begin position="360"/>
        <end position="381"/>
    </location>
</feature>
<feature type="transmembrane region" description="Helical" evidence="1">
    <location>
        <begin position="65"/>
        <end position="88"/>
    </location>
</feature>
<feature type="domain" description="Fatty acid desaturase" evidence="3">
    <location>
        <begin position="363"/>
        <end position="650"/>
    </location>
</feature>
<feature type="transmembrane region" description="Helical" evidence="1">
    <location>
        <begin position="316"/>
        <end position="335"/>
    </location>
</feature>
<keyword evidence="1" id="KW-0472">Membrane</keyword>
<feature type="transmembrane region" description="Helical" evidence="1">
    <location>
        <begin position="526"/>
        <end position="545"/>
    </location>
</feature>
<evidence type="ECO:0000259" key="2">
    <source>
        <dbReference type="Pfam" id="PF00149"/>
    </source>
</evidence>
<keyword evidence="1" id="KW-0812">Transmembrane</keyword>
<evidence type="ECO:0000313" key="5">
    <source>
        <dbReference type="Proteomes" id="UP001220961"/>
    </source>
</evidence>
<dbReference type="InterPro" id="IPR029052">
    <property type="entry name" value="Metallo-depent_PP-like"/>
</dbReference>
<gene>
    <name evidence="4" type="ORF">MCAP1_001050</name>
</gene>
<sequence>MKALRSEADLGSLAVPDKYKRLGDFPSYYSGEKTAPILTLVIGGNHEASNYMWELYYGGWLAPNIYYMGSSGCVEVNGLVIAAASGIYKSHDYMRGRFERQPYSMSDLRSMYHTRAFDITKLGLLSSPDIFISHDWPNGVEQYGDVQELIRKKPFFREEISSSTLGSPPLQTLLHELRPKYWFSAHLHRHDTPKTQRPMPPPQDADLRYRVTKEEQVLETRWANATDALDICQVQSFTQTASRRDATFDIYRNPQTEAFCHATETSRVKQRYAPRQAKKYSKEDLLQYNVPDLTVQDLLSAIPAHCFKRSTFYSSLYLAGDLIQACLLFYAASWIDPLVSKLDVTAPYLSLEATRKVASLGLWALYGVLQGMVFTGVWVVAHECGHQAYSPSKTINNSVGWVLHSALLVPYHSWRISHARHHAGTGHMKRDEVFVPRTRTDRGLLPLRPAEDDGPLVNEQTTWGEWITELLEDAPLFNFVELLVQQLMGWPLYLLFNASGQMHYPKYTSHFLPSSVIFDKRHRSQVFMSDIGIALMLGVLGLWAHMAPGGWKDVFKYYIVPYLWTNHWLVMITYLQHTDVRLPHYQASVWNFPRGALCTMDRNWLGFVGPWFFHGIAETHVLHHVSSKIPHYNAWEATEALKARIGPHYMKSTENVFVTLWKTVRSCRFVEDEPVAFYRNALNPEDAVSDYSTLNDAQRKVLDDWRYNIVGRVVAKKNTP</sequence>
<dbReference type="EMBL" id="CP119909">
    <property type="protein sequence ID" value="WFD18839.1"/>
    <property type="molecule type" value="Genomic_DNA"/>
</dbReference>
<dbReference type="Pfam" id="PF00487">
    <property type="entry name" value="FA_desaturase"/>
    <property type="match status" value="1"/>
</dbReference>
<dbReference type="PANTHER" id="PTHR32100">
    <property type="entry name" value="OMEGA-6 FATTY ACID DESATURASE, CHLOROPLASTIC"/>
    <property type="match status" value="1"/>
</dbReference>
<feature type="domain" description="Calcineurin-like phosphoesterase" evidence="2">
    <location>
        <begin position="35"/>
        <end position="189"/>
    </location>
</feature>
<accession>A0AAF0E608</accession>
<dbReference type="GO" id="GO:0006629">
    <property type="term" value="P:lipid metabolic process"/>
    <property type="evidence" value="ECO:0007669"/>
    <property type="project" value="InterPro"/>
</dbReference>
<evidence type="ECO:0000256" key="1">
    <source>
        <dbReference type="SAM" id="Phobius"/>
    </source>
</evidence>
<dbReference type="Pfam" id="PF00149">
    <property type="entry name" value="Metallophos"/>
    <property type="match status" value="1"/>
</dbReference>
<dbReference type="CDD" id="cd03507">
    <property type="entry name" value="Delta12-FADS-like"/>
    <property type="match status" value="1"/>
</dbReference>
<dbReference type="InterPro" id="IPR012171">
    <property type="entry name" value="Fatty_acid_desaturase"/>
</dbReference>
<organism evidence="4 5">
    <name type="scientific">Malassezia caprae</name>
    <dbReference type="NCBI Taxonomy" id="1381934"/>
    <lineage>
        <taxon>Eukaryota</taxon>
        <taxon>Fungi</taxon>
        <taxon>Dikarya</taxon>
        <taxon>Basidiomycota</taxon>
        <taxon>Ustilaginomycotina</taxon>
        <taxon>Malasseziomycetes</taxon>
        <taxon>Malasseziales</taxon>
        <taxon>Malasseziaceae</taxon>
        <taxon>Malassezia</taxon>
    </lineage>
</organism>